<dbReference type="OrthoDB" id="4111339at2"/>
<accession>A0A1H6XVM7</accession>
<evidence type="ECO:0000313" key="3">
    <source>
        <dbReference type="Proteomes" id="UP000242930"/>
    </source>
</evidence>
<evidence type="ECO:0000259" key="1">
    <source>
        <dbReference type="Pfam" id="PF18737"/>
    </source>
</evidence>
<reference evidence="3" key="1">
    <citation type="submission" date="2016-10" db="EMBL/GenBank/DDBJ databases">
        <authorList>
            <person name="Varghese N."/>
            <person name="Submissions S."/>
        </authorList>
    </citation>
    <scope>NUCLEOTIDE SEQUENCE [LARGE SCALE GENOMIC DNA]</scope>
    <source>
        <strain evidence="3">LMG 25967</strain>
    </source>
</reference>
<proteinExistence type="predicted"/>
<name>A0A1H6XVM7_9PSED</name>
<dbReference type="InterPro" id="IPR040788">
    <property type="entry name" value="HEPN_MAE_28990"/>
</dbReference>
<dbReference type="EMBL" id="FNZE01000007">
    <property type="protein sequence ID" value="SEJ33103.1"/>
    <property type="molecule type" value="Genomic_DNA"/>
</dbReference>
<sequence>MSFDQSIENDLKWREAELVSLKRLAITAPEGSISRRSILRAMWAILYAHYEGFTKFCWDTVFDHIQSEGIPKRELSENFSLISMERAFKDLRGRMDSASLLRFFGGELSAIMAEKAEFPEDFRLKTESNLWPNVFERESSRIGLVCAELDNHRARIKTLVGRRNEIAHGNGVFINTLNEYSEYENATICLMHDLALRTIELLEERSYLAERQSPNN</sequence>
<dbReference type="Pfam" id="PF18737">
    <property type="entry name" value="HEPN_MAE_28990"/>
    <property type="match status" value="1"/>
</dbReference>
<dbReference type="Proteomes" id="UP000242930">
    <property type="component" value="Unassembled WGS sequence"/>
</dbReference>
<evidence type="ECO:0000313" key="2">
    <source>
        <dbReference type="EMBL" id="SEJ33103.1"/>
    </source>
</evidence>
<organism evidence="2 3">
    <name type="scientific">Pseudomonas linyingensis</name>
    <dbReference type="NCBI Taxonomy" id="915471"/>
    <lineage>
        <taxon>Bacteria</taxon>
        <taxon>Pseudomonadati</taxon>
        <taxon>Pseudomonadota</taxon>
        <taxon>Gammaproteobacteria</taxon>
        <taxon>Pseudomonadales</taxon>
        <taxon>Pseudomonadaceae</taxon>
        <taxon>Pseudomonas</taxon>
    </lineage>
</organism>
<dbReference type="AlphaFoldDB" id="A0A1H6XVM7"/>
<dbReference type="RefSeq" id="WP_090310550.1">
    <property type="nucleotide sequence ID" value="NZ_FNZE01000007.1"/>
</dbReference>
<keyword evidence="3" id="KW-1185">Reference proteome</keyword>
<protein>
    <recommendedName>
        <fullName evidence="1">MAE-28990/MAE-18760-like HEPN domain-containing protein</fullName>
    </recommendedName>
</protein>
<feature type="domain" description="MAE-28990/MAE-18760-like HEPN" evidence="1">
    <location>
        <begin position="4"/>
        <end position="207"/>
    </location>
</feature>
<gene>
    <name evidence="2" type="ORF">SAMN05216201_10771</name>
</gene>